<dbReference type="PROSITE" id="PS00072">
    <property type="entry name" value="ACYL_COA_DH_1"/>
    <property type="match status" value="1"/>
</dbReference>
<feature type="domain" description="Acyl-CoA dehydrogenase/oxidase N-terminal" evidence="9">
    <location>
        <begin position="13"/>
        <end position="127"/>
    </location>
</feature>
<dbReference type="Pfam" id="PF02770">
    <property type="entry name" value="Acyl-CoA_dh_M"/>
    <property type="match status" value="1"/>
</dbReference>
<dbReference type="InterPro" id="IPR046373">
    <property type="entry name" value="Acyl-CoA_Oxase/DH_mid-dom_sf"/>
</dbReference>
<dbReference type="InterPro" id="IPR006091">
    <property type="entry name" value="Acyl-CoA_Oxase/DH_mid-dom"/>
</dbReference>
<feature type="domain" description="Acyl-CoA dehydrogenase/oxidase C-terminal" evidence="7">
    <location>
        <begin position="282"/>
        <end position="370"/>
    </location>
</feature>
<protein>
    <submittedName>
        <fullName evidence="10">Acyl-CoA dehydrogenase</fullName>
    </submittedName>
</protein>
<dbReference type="GO" id="GO:0050660">
    <property type="term" value="F:flavin adenine dinucleotide binding"/>
    <property type="evidence" value="ECO:0007669"/>
    <property type="project" value="InterPro"/>
</dbReference>
<proteinExistence type="inferred from homology"/>
<dbReference type="PANTHER" id="PTHR43292">
    <property type="entry name" value="ACYL-COA DEHYDROGENASE"/>
    <property type="match status" value="1"/>
</dbReference>
<dbReference type="SUPFAM" id="SSF56645">
    <property type="entry name" value="Acyl-CoA dehydrogenase NM domain-like"/>
    <property type="match status" value="1"/>
</dbReference>
<organism evidence="10 11">
    <name type="scientific">Brevibacterium sandarakinum</name>
    <dbReference type="NCBI Taxonomy" id="629680"/>
    <lineage>
        <taxon>Bacteria</taxon>
        <taxon>Bacillati</taxon>
        <taxon>Actinomycetota</taxon>
        <taxon>Actinomycetes</taxon>
        <taxon>Micrococcales</taxon>
        <taxon>Brevibacteriaceae</taxon>
        <taxon>Brevibacterium</taxon>
    </lineage>
</organism>
<feature type="domain" description="Acyl-CoA oxidase/dehydrogenase middle" evidence="8">
    <location>
        <begin position="132"/>
        <end position="215"/>
    </location>
</feature>
<dbReference type="GO" id="GO:0003995">
    <property type="term" value="F:acyl-CoA dehydrogenase activity"/>
    <property type="evidence" value="ECO:0007669"/>
    <property type="project" value="InterPro"/>
</dbReference>
<dbReference type="Gene3D" id="1.10.540.10">
    <property type="entry name" value="Acyl-CoA dehydrogenase/oxidase, N-terminal domain"/>
    <property type="match status" value="1"/>
</dbReference>
<dbReference type="InterPro" id="IPR009100">
    <property type="entry name" value="AcylCoA_DH/oxidase_NM_dom_sf"/>
</dbReference>
<evidence type="ECO:0000256" key="4">
    <source>
        <dbReference type="ARBA" id="ARBA00022827"/>
    </source>
</evidence>
<evidence type="ECO:0000256" key="6">
    <source>
        <dbReference type="RuleBase" id="RU362125"/>
    </source>
</evidence>
<dbReference type="InterPro" id="IPR036250">
    <property type="entry name" value="AcylCo_DH-like_C"/>
</dbReference>
<dbReference type="STRING" id="629680.SAMN04489751_1271"/>
<dbReference type="InterPro" id="IPR006089">
    <property type="entry name" value="Acyl-CoA_DH_CS"/>
</dbReference>
<evidence type="ECO:0000259" key="7">
    <source>
        <dbReference type="Pfam" id="PF00441"/>
    </source>
</evidence>
<sequence length="373" mass="40570">MLTGLFPAPADETEELTRLRYAVRAFLQRERDSGNFTPWVDTWLTRWDTDFTKKLADQGWLGMTIPTDHGGHGKTFLERFVVTEELLAGGAPLAAHWVADRQIGPSILKYGTDFQKQTYLPRIAAGDVSFGIGMSEPDSGSDLASVKTKGVRVDGGWEVTGTKVWTSGAHHADRFIVLARTEALDTSDRHAGLSQFIVDLTDPAVDVNVITSMNGSQHFNEVVLNSVFVADDHVFGTIGKGWEQVTSELSYERSGPERVLSTYPLLAEGLASQHRRAFLPHLARVIGLRTMSFGIAHALARGETPDTAAAIVKVLGTKLEGDIAETADRVRLEGSTGLDSMVSASILQRPGFTLRGGTTEILDGIIARQLGLR</sequence>
<evidence type="ECO:0000259" key="8">
    <source>
        <dbReference type="Pfam" id="PF02770"/>
    </source>
</evidence>
<dbReference type="Pfam" id="PF00441">
    <property type="entry name" value="Acyl-CoA_dh_1"/>
    <property type="match status" value="1"/>
</dbReference>
<dbReference type="EMBL" id="LT629739">
    <property type="protein sequence ID" value="SDS11918.1"/>
    <property type="molecule type" value="Genomic_DNA"/>
</dbReference>
<dbReference type="InterPro" id="IPR009075">
    <property type="entry name" value="AcylCo_DH/oxidase_C"/>
</dbReference>
<keyword evidence="4 6" id="KW-0274">FAD</keyword>
<dbReference type="Gene3D" id="1.20.140.10">
    <property type="entry name" value="Butyryl-CoA Dehydrogenase, subunit A, domain 3"/>
    <property type="match status" value="1"/>
</dbReference>
<dbReference type="Pfam" id="PF02771">
    <property type="entry name" value="Acyl-CoA_dh_N"/>
    <property type="match status" value="1"/>
</dbReference>
<name>A0A1H1PL04_BRESA</name>
<evidence type="ECO:0000256" key="1">
    <source>
        <dbReference type="ARBA" id="ARBA00001974"/>
    </source>
</evidence>
<evidence type="ECO:0000313" key="11">
    <source>
        <dbReference type="Proteomes" id="UP000199700"/>
    </source>
</evidence>
<evidence type="ECO:0000256" key="5">
    <source>
        <dbReference type="ARBA" id="ARBA00023002"/>
    </source>
</evidence>
<dbReference type="Gene3D" id="2.40.110.10">
    <property type="entry name" value="Butyryl-CoA Dehydrogenase, subunit A, domain 2"/>
    <property type="match status" value="1"/>
</dbReference>
<dbReference type="PANTHER" id="PTHR43292:SF4">
    <property type="entry name" value="ACYL-COA DEHYDROGENASE FADE34"/>
    <property type="match status" value="1"/>
</dbReference>
<reference evidence="10" key="1">
    <citation type="submission" date="2016-10" db="EMBL/GenBank/DDBJ databases">
        <authorList>
            <person name="Varghese N."/>
            <person name="Submissions S."/>
        </authorList>
    </citation>
    <scope>NUCLEOTIDE SEQUENCE [LARGE SCALE GENOMIC DNA]</scope>
    <source>
        <strain evidence="10">DSM 22082</strain>
    </source>
</reference>
<dbReference type="RefSeq" id="WP_092104123.1">
    <property type="nucleotide sequence ID" value="NZ_LT629739.1"/>
</dbReference>
<dbReference type="AlphaFoldDB" id="A0A1H1PL04"/>
<dbReference type="Proteomes" id="UP000199700">
    <property type="component" value="Chromosome"/>
</dbReference>
<keyword evidence="3 6" id="KW-0285">Flavoprotein</keyword>
<dbReference type="SUPFAM" id="SSF47203">
    <property type="entry name" value="Acyl-CoA dehydrogenase C-terminal domain-like"/>
    <property type="match status" value="1"/>
</dbReference>
<keyword evidence="5 6" id="KW-0560">Oxidoreductase</keyword>
<dbReference type="OrthoDB" id="2769798at2"/>
<dbReference type="GO" id="GO:0005886">
    <property type="term" value="C:plasma membrane"/>
    <property type="evidence" value="ECO:0007669"/>
    <property type="project" value="TreeGrafter"/>
</dbReference>
<evidence type="ECO:0000256" key="2">
    <source>
        <dbReference type="ARBA" id="ARBA00009347"/>
    </source>
</evidence>
<dbReference type="InterPro" id="IPR013786">
    <property type="entry name" value="AcylCoA_DH/ox_N"/>
</dbReference>
<dbReference type="InterPro" id="IPR052161">
    <property type="entry name" value="Mycobact_Acyl-CoA_DH"/>
</dbReference>
<evidence type="ECO:0000256" key="3">
    <source>
        <dbReference type="ARBA" id="ARBA00022630"/>
    </source>
</evidence>
<dbReference type="InterPro" id="IPR037069">
    <property type="entry name" value="AcylCoA_DH/ox_N_sf"/>
</dbReference>
<comment type="similarity">
    <text evidence="2 6">Belongs to the acyl-CoA dehydrogenase family.</text>
</comment>
<comment type="cofactor">
    <cofactor evidence="1 6">
        <name>FAD</name>
        <dbReference type="ChEBI" id="CHEBI:57692"/>
    </cofactor>
</comment>
<keyword evidence="11" id="KW-1185">Reference proteome</keyword>
<gene>
    <name evidence="10" type="ORF">SAMN04489751_1271</name>
</gene>
<evidence type="ECO:0000313" key="10">
    <source>
        <dbReference type="EMBL" id="SDS11918.1"/>
    </source>
</evidence>
<evidence type="ECO:0000259" key="9">
    <source>
        <dbReference type="Pfam" id="PF02771"/>
    </source>
</evidence>
<accession>A0A1H1PL04</accession>